<dbReference type="SUPFAM" id="SSF46689">
    <property type="entry name" value="Homeodomain-like"/>
    <property type="match status" value="2"/>
</dbReference>
<dbReference type="InterPro" id="IPR006120">
    <property type="entry name" value="Resolvase_HTH_dom"/>
</dbReference>
<evidence type="ECO:0000313" key="7">
    <source>
        <dbReference type="Proteomes" id="UP000503540"/>
    </source>
</evidence>
<dbReference type="Gene3D" id="1.10.357.10">
    <property type="entry name" value="Tetracycline Repressor, domain 2"/>
    <property type="match status" value="1"/>
</dbReference>
<dbReference type="PROSITE" id="PS50977">
    <property type="entry name" value="HTH_TETR_2"/>
    <property type="match status" value="1"/>
</dbReference>
<evidence type="ECO:0000256" key="4">
    <source>
        <dbReference type="PROSITE-ProRule" id="PRU00335"/>
    </source>
</evidence>
<dbReference type="InterPro" id="IPR050109">
    <property type="entry name" value="HTH-type_TetR-like_transc_reg"/>
</dbReference>
<dbReference type="Pfam" id="PF02796">
    <property type="entry name" value="HTH_7"/>
    <property type="match status" value="1"/>
</dbReference>
<dbReference type="InterPro" id="IPR009057">
    <property type="entry name" value="Homeodomain-like_sf"/>
</dbReference>
<evidence type="ECO:0000313" key="6">
    <source>
        <dbReference type="EMBL" id="QIS14997.1"/>
    </source>
</evidence>
<keyword evidence="2 4" id="KW-0238">DNA-binding</keyword>
<keyword evidence="1" id="KW-0805">Transcription regulation</keyword>
<dbReference type="CDD" id="cd00569">
    <property type="entry name" value="HTH_Hin_like"/>
    <property type="match status" value="1"/>
</dbReference>
<dbReference type="GO" id="GO:0000976">
    <property type="term" value="F:transcription cis-regulatory region binding"/>
    <property type="evidence" value="ECO:0007669"/>
    <property type="project" value="TreeGrafter"/>
</dbReference>
<keyword evidence="7" id="KW-1185">Reference proteome</keyword>
<dbReference type="EMBL" id="CP046172">
    <property type="protein sequence ID" value="QIS14997.1"/>
    <property type="molecule type" value="Genomic_DNA"/>
</dbReference>
<dbReference type="InterPro" id="IPR001647">
    <property type="entry name" value="HTH_TetR"/>
</dbReference>
<sequence>MDDENHAGMRERILAVALDLFGAHGYHRTSVRAIAEQLGITKAGVLYHYPSKYDILAGLAEPLLVAMERTVATAGRAEPAVARRMVVEGLLDVYLAHRYLLRLSLSDLAMAGPGSIFERLRTAMVRANELAAGPHPTFAERVRASQIIASLGDPVVLYAEAPLDELRAEVLAGIELLYGDGPQRVSGQRGRPAALTPELVAVARRMSVDEGRSVPEIARELGVSRATLYRYLK</sequence>
<reference evidence="6 7" key="1">
    <citation type="journal article" date="2019" name="ACS Chem. Biol.">
        <title>Identification and Mobilization of a Cryptic Antibiotic Biosynthesis Gene Locus from a Human-Pathogenic Nocardia Isolate.</title>
        <authorList>
            <person name="Herisse M."/>
            <person name="Ishida K."/>
            <person name="Porter J.L."/>
            <person name="Howden B."/>
            <person name="Hertweck C."/>
            <person name="Stinear T.P."/>
            <person name="Pidot S.J."/>
        </authorList>
    </citation>
    <scope>NUCLEOTIDE SEQUENCE [LARGE SCALE GENOMIC DNA]</scope>
    <source>
        <strain evidence="6 7">AUSMDU00012717</strain>
    </source>
</reference>
<dbReference type="PANTHER" id="PTHR30055">
    <property type="entry name" value="HTH-TYPE TRANSCRIPTIONAL REGULATOR RUTR"/>
    <property type="match status" value="1"/>
</dbReference>
<evidence type="ECO:0000259" key="5">
    <source>
        <dbReference type="PROSITE" id="PS50977"/>
    </source>
</evidence>
<protein>
    <submittedName>
        <fullName evidence="6">TetR family transcriptional regulator</fullName>
    </submittedName>
</protein>
<dbReference type="RefSeq" id="WP_203217425.1">
    <property type="nucleotide sequence ID" value="NZ_CP046172.1"/>
</dbReference>
<name>A0A6G9YPI9_9NOCA</name>
<dbReference type="PRINTS" id="PR00455">
    <property type="entry name" value="HTHTETR"/>
</dbReference>
<dbReference type="Gene3D" id="1.10.10.60">
    <property type="entry name" value="Homeodomain-like"/>
    <property type="match status" value="1"/>
</dbReference>
<dbReference type="GO" id="GO:0000150">
    <property type="term" value="F:DNA strand exchange activity"/>
    <property type="evidence" value="ECO:0007669"/>
    <property type="project" value="InterPro"/>
</dbReference>
<organism evidence="6 7">
    <name type="scientific">Nocardia arthritidis</name>
    <dbReference type="NCBI Taxonomy" id="228602"/>
    <lineage>
        <taxon>Bacteria</taxon>
        <taxon>Bacillati</taxon>
        <taxon>Actinomycetota</taxon>
        <taxon>Actinomycetes</taxon>
        <taxon>Mycobacteriales</taxon>
        <taxon>Nocardiaceae</taxon>
        <taxon>Nocardia</taxon>
    </lineage>
</organism>
<feature type="domain" description="HTH tetR-type" evidence="5">
    <location>
        <begin position="7"/>
        <end position="67"/>
    </location>
</feature>
<dbReference type="Pfam" id="PF00440">
    <property type="entry name" value="TetR_N"/>
    <property type="match status" value="1"/>
</dbReference>
<feature type="DNA-binding region" description="H-T-H motif" evidence="4">
    <location>
        <begin position="30"/>
        <end position="49"/>
    </location>
</feature>
<proteinExistence type="predicted"/>
<accession>A0A6G9YPI9</accession>
<keyword evidence="3" id="KW-0804">Transcription</keyword>
<dbReference type="Proteomes" id="UP000503540">
    <property type="component" value="Chromosome"/>
</dbReference>
<dbReference type="AlphaFoldDB" id="A0A6G9YPI9"/>
<evidence type="ECO:0000256" key="2">
    <source>
        <dbReference type="ARBA" id="ARBA00023125"/>
    </source>
</evidence>
<dbReference type="PANTHER" id="PTHR30055:SF234">
    <property type="entry name" value="HTH-TYPE TRANSCRIPTIONAL REGULATOR BETI"/>
    <property type="match status" value="1"/>
</dbReference>
<evidence type="ECO:0000256" key="1">
    <source>
        <dbReference type="ARBA" id="ARBA00023015"/>
    </source>
</evidence>
<dbReference type="KEGG" id="nah:F5544_35835"/>
<dbReference type="GO" id="GO:0003700">
    <property type="term" value="F:DNA-binding transcription factor activity"/>
    <property type="evidence" value="ECO:0007669"/>
    <property type="project" value="TreeGrafter"/>
</dbReference>
<evidence type="ECO:0000256" key="3">
    <source>
        <dbReference type="ARBA" id="ARBA00023163"/>
    </source>
</evidence>
<gene>
    <name evidence="6" type="ORF">F5544_35835</name>
</gene>